<evidence type="ECO:0000256" key="11">
    <source>
        <dbReference type="PIRSR" id="PIRSR000439-1"/>
    </source>
</evidence>
<evidence type="ECO:0000256" key="9">
    <source>
        <dbReference type="ARBA" id="ARBA00023568"/>
    </source>
</evidence>
<name>A0A367XNE3_9ASCO</name>
<keyword evidence="6 13" id="KW-1133">Transmembrane helix</keyword>
<evidence type="ECO:0000256" key="10">
    <source>
        <dbReference type="PIRNR" id="PIRNR000439"/>
    </source>
</evidence>
<dbReference type="EMBL" id="QLNQ01000030">
    <property type="protein sequence ID" value="RCK55165.1"/>
    <property type="molecule type" value="Genomic_DNA"/>
</dbReference>
<organism evidence="14 15">
    <name type="scientific">Candida viswanathii</name>
    <dbReference type="NCBI Taxonomy" id="5486"/>
    <lineage>
        <taxon>Eukaryota</taxon>
        <taxon>Fungi</taxon>
        <taxon>Dikarya</taxon>
        <taxon>Ascomycota</taxon>
        <taxon>Saccharomycotina</taxon>
        <taxon>Pichiomycetes</taxon>
        <taxon>Debaryomycetaceae</taxon>
        <taxon>Candida/Lodderomyces clade</taxon>
        <taxon>Candida</taxon>
    </lineage>
</organism>
<comment type="function">
    <text evidence="9">Sterol O-acyltransferase that catalyzes the formation of stery esters.</text>
</comment>
<keyword evidence="15" id="KW-1185">Reference proteome</keyword>
<reference evidence="14 15" key="1">
    <citation type="submission" date="2018-06" db="EMBL/GenBank/DDBJ databases">
        <title>Whole genome sequencing of Candida tropicalis (genome annotated by CSBL at Korea University).</title>
        <authorList>
            <person name="Ahn J."/>
        </authorList>
    </citation>
    <scope>NUCLEOTIDE SEQUENCE [LARGE SCALE GENOMIC DNA]</scope>
    <source>
        <strain evidence="14 15">ATCC 20962</strain>
    </source>
</reference>
<feature type="transmembrane region" description="Helical" evidence="13">
    <location>
        <begin position="401"/>
        <end position="419"/>
    </location>
</feature>
<evidence type="ECO:0000256" key="1">
    <source>
        <dbReference type="ARBA" id="ARBA00004477"/>
    </source>
</evidence>
<keyword evidence="7 10" id="KW-0472">Membrane</keyword>
<dbReference type="GO" id="GO:0005789">
    <property type="term" value="C:endoplasmic reticulum membrane"/>
    <property type="evidence" value="ECO:0007669"/>
    <property type="project" value="UniProtKB-SubCell"/>
</dbReference>
<evidence type="ECO:0000256" key="5">
    <source>
        <dbReference type="ARBA" id="ARBA00022824"/>
    </source>
</evidence>
<dbReference type="PANTHER" id="PTHR10408:SF23">
    <property type="entry name" value="STEROL O-ACYLTRANSFERASE 1-RELATED"/>
    <property type="match status" value="1"/>
</dbReference>
<keyword evidence="3 10" id="KW-0808">Transferase</keyword>
<feature type="region of interest" description="Disordered" evidence="12">
    <location>
        <begin position="1"/>
        <end position="86"/>
    </location>
</feature>
<evidence type="ECO:0000256" key="12">
    <source>
        <dbReference type="SAM" id="MobiDB-lite"/>
    </source>
</evidence>
<feature type="transmembrane region" description="Helical" evidence="13">
    <location>
        <begin position="585"/>
        <end position="604"/>
    </location>
</feature>
<dbReference type="PIRSF" id="PIRSF000439">
    <property type="entry name" value="Oat_ACAT_DAG_ARE"/>
    <property type="match status" value="1"/>
</dbReference>
<evidence type="ECO:0000256" key="4">
    <source>
        <dbReference type="ARBA" id="ARBA00022692"/>
    </source>
</evidence>
<sequence>MTGTHEKLDSLIDKRGHRKALTMDNEYQTSSSEEDNSKIELSDAVPSDSQMLDESAALSETSSIQETGGELRSRKTKKKRTGTSDSTVTLDGVIGDVSKREKLMLKRKRQLDKKHKSDPTRYLSRFNDISFKAKSASIFDSDEFYNTDYFGFYILFWLCTAFVALNSLVHAYFENTVPFYKWTVVKLLRQDLFKVAFVDGLMYATSYFAFDLQWACRKGFVTWKRFGWWAQGIFDFFYLFFWIWLALEHCLNFPWIARIFLILHSLVFIMKMHSYAYYNGYLWEVYNEGLFAEDYLDRLTDGEVVLPNGHEKDETVKALKESIAFTKYELEYQSHATTNTDTHHEFDVARVDIPFHELQEQGIIKFPQNITLRNFFDYSMYPTLVYTINFPRTKRIRWRYAVGKIIGIFGIFFLMVTIAENSLLAIVQRCTVARTLPTHERVIQYFLILVDMIPPFFMEYMLTFFIIWNEILNAIGELSRYADRDFYGPWWSCVDFSEFANQWNIVVHKFLLRHVYHSSISALNVSKAQAAIITFALSSLVHELAMYVIFGKLRGYLLLFQMSQIPLILMARSKFMKGRKVLGNIICWFGFISGPSIICTLYLVF</sequence>
<dbReference type="InterPro" id="IPR004299">
    <property type="entry name" value="MBOAT_fam"/>
</dbReference>
<evidence type="ECO:0000256" key="13">
    <source>
        <dbReference type="SAM" id="Phobius"/>
    </source>
</evidence>
<evidence type="ECO:0000256" key="7">
    <source>
        <dbReference type="ARBA" id="ARBA00023136"/>
    </source>
</evidence>
<proteinExistence type="inferred from homology"/>
<dbReference type="GO" id="GO:0034737">
    <property type="term" value="F:ergosterol O-acyltransferase activity"/>
    <property type="evidence" value="ECO:0007669"/>
    <property type="project" value="TreeGrafter"/>
</dbReference>
<gene>
    <name evidence="14" type="primary">ARE2_3</name>
    <name evidence="14" type="ORF">Cantr_04220</name>
</gene>
<keyword evidence="8 10" id="KW-0012">Acyltransferase</keyword>
<protein>
    <recommendedName>
        <fullName evidence="10">O-acyltransferase</fullName>
    </recommendedName>
</protein>
<dbReference type="Proteomes" id="UP000253472">
    <property type="component" value="Unassembled WGS sequence"/>
</dbReference>
<feature type="transmembrane region" description="Helical" evidence="13">
    <location>
        <begin position="193"/>
        <end position="214"/>
    </location>
</feature>
<evidence type="ECO:0000313" key="14">
    <source>
        <dbReference type="EMBL" id="RCK55165.1"/>
    </source>
</evidence>
<dbReference type="OrthoDB" id="10039049at2759"/>
<evidence type="ECO:0000256" key="3">
    <source>
        <dbReference type="ARBA" id="ARBA00022679"/>
    </source>
</evidence>
<feature type="transmembrane region" description="Helical" evidence="13">
    <location>
        <begin position="253"/>
        <end position="270"/>
    </location>
</feature>
<accession>A0A367XNE3</accession>
<keyword evidence="4 13" id="KW-0812">Transmembrane</keyword>
<feature type="transmembrane region" description="Helical" evidence="13">
    <location>
        <begin position="226"/>
        <end position="247"/>
    </location>
</feature>
<evidence type="ECO:0000256" key="2">
    <source>
        <dbReference type="ARBA" id="ARBA00009010"/>
    </source>
</evidence>
<feature type="compositionally biased region" description="Polar residues" evidence="12">
    <location>
        <begin position="47"/>
        <end position="66"/>
    </location>
</feature>
<dbReference type="Pfam" id="PF03062">
    <property type="entry name" value="MBOAT"/>
    <property type="match status" value="1"/>
</dbReference>
<keyword evidence="5 10" id="KW-0256">Endoplasmic reticulum</keyword>
<feature type="transmembrane region" description="Helical" evidence="13">
    <location>
        <begin position="150"/>
        <end position="173"/>
    </location>
</feature>
<comment type="caution">
    <text evidence="14">The sequence shown here is derived from an EMBL/GenBank/DDBJ whole genome shotgun (WGS) entry which is preliminary data.</text>
</comment>
<dbReference type="AlphaFoldDB" id="A0A367XNE3"/>
<evidence type="ECO:0000313" key="15">
    <source>
        <dbReference type="Proteomes" id="UP000253472"/>
    </source>
</evidence>
<feature type="transmembrane region" description="Helical" evidence="13">
    <location>
        <begin position="442"/>
        <end position="468"/>
    </location>
</feature>
<feature type="active site" evidence="11">
    <location>
        <position position="542"/>
    </location>
</feature>
<comment type="similarity">
    <text evidence="2 10">Belongs to the membrane-bound acyltransferase family. Sterol o-acyltransferase subfamily.</text>
</comment>
<dbReference type="GO" id="GO:0008204">
    <property type="term" value="P:ergosterol metabolic process"/>
    <property type="evidence" value="ECO:0007669"/>
    <property type="project" value="TreeGrafter"/>
</dbReference>
<comment type="subcellular location">
    <subcellularLocation>
        <location evidence="1 10">Endoplasmic reticulum membrane</location>
        <topology evidence="1 10">Multi-pass membrane protein</topology>
    </subcellularLocation>
</comment>
<dbReference type="InterPro" id="IPR014371">
    <property type="entry name" value="Oat_ACAT_DAG_ARE"/>
</dbReference>
<feature type="compositionally biased region" description="Basic and acidic residues" evidence="12">
    <location>
        <begin position="1"/>
        <end position="14"/>
    </location>
</feature>
<evidence type="ECO:0000256" key="6">
    <source>
        <dbReference type="ARBA" id="ARBA00022989"/>
    </source>
</evidence>
<dbReference type="PANTHER" id="PTHR10408">
    <property type="entry name" value="STEROL O-ACYLTRANSFERASE"/>
    <property type="match status" value="1"/>
</dbReference>
<evidence type="ECO:0000256" key="8">
    <source>
        <dbReference type="ARBA" id="ARBA00023315"/>
    </source>
</evidence>
<dbReference type="STRING" id="5486.A0A367XNE3"/>